<reference evidence="1 2" key="1">
    <citation type="journal article" date="2007" name="Nature">
        <title>Evolution of genes and genomes on the Drosophila phylogeny.</title>
        <authorList>
            <consortium name="Drosophila 12 Genomes Consortium"/>
            <person name="Clark A.G."/>
            <person name="Eisen M.B."/>
            <person name="Smith D.R."/>
            <person name="Bergman C.M."/>
            <person name="Oliver B."/>
            <person name="Markow T.A."/>
            <person name="Kaufman T.C."/>
            <person name="Kellis M."/>
            <person name="Gelbart W."/>
            <person name="Iyer V.N."/>
            <person name="Pollard D.A."/>
            <person name="Sackton T.B."/>
            <person name="Larracuente A.M."/>
            <person name="Singh N.D."/>
            <person name="Abad J.P."/>
            <person name="Abt D.N."/>
            <person name="Adryan B."/>
            <person name="Aguade M."/>
            <person name="Akashi H."/>
            <person name="Anderson W.W."/>
            <person name="Aquadro C.F."/>
            <person name="Ardell D.H."/>
            <person name="Arguello R."/>
            <person name="Artieri C.G."/>
            <person name="Barbash D.A."/>
            <person name="Barker D."/>
            <person name="Barsanti P."/>
            <person name="Batterham P."/>
            <person name="Batzoglou S."/>
            <person name="Begun D."/>
            <person name="Bhutkar A."/>
            <person name="Blanco E."/>
            <person name="Bosak S.A."/>
            <person name="Bradley R.K."/>
            <person name="Brand A.D."/>
            <person name="Brent M.R."/>
            <person name="Brooks A.N."/>
            <person name="Brown R.H."/>
            <person name="Butlin R.K."/>
            <person name="Caggese C."/>
            <person name="Calvi B.R."/>
            <person name="Bernardo de Carvalho A."/>
            <person name="Caspi A."/>
            <person name="Castrezana S."/>
            <person name="Celniker S.E."/>
            <person name="Chang J.L."/>
            <person name="Chapple C."/>
            <person name="Chatterji S."/>
            <person name="Chinwalla A."/>
            <person name="Civetta A."/>
            <person name="Clifton S.W."/>
            <person name="Comeron J.M."/>
            <person name="Costello J.C."/>
            <person name="Coyne J.A."/>
            <person name="Daub J."/>
            <person name="David R.G."/>
            <person name="Delcher A.L."/>
            <person name="Delehaunty K."/>
            <person name="Do C.B."/>
            <person name="Ebling H."/>
            <person name="Edwards K."/>
            <person name="Eickbush T."/>
            <person name="Evans J.D."/>
            <person name="Filipski A."/>
            <person name="Findeiss S."/>
            <person name="Freyhult E."/>
            <person name="Fulton L."/>
            <person name="Fulton R."/>
            <person name="Garcia A.C."/>
            <person name="Gardiner A."/>
            <person name="Garfield D.A."/>
            <person name="Garvin B.E."/>
            <person name="Gibson G."/>
            <person name="Gilbert D."/>
            <person name="Gnerre S."/>
            <person name="Godfrey J."/>
            <person name="Good R."/>
            <person name="Gotea V."/>
            <person name="Gravely B."/>
            <person name="Greenberg A.J."/>
            <person name="Griffiths-Jones S."/>
            <person name="Gross S."/>
            <person name="Guigo R."/>
            <person name="Gustafson E.A."/>
            <person name="Haerty W."/>
            <person name="Hahn M.W."/>
            <person name="Halligan D.L."/>
            <person name="Halpern A.L."/>
            <person name="Halter G.M."/>
            <person name="Han M.V."/>
            <person name="Heger A."/>
            <person name="Hillier L."/>
            <person name="Hinrichs A.S."/>
            <person name="Holmes I."/>
            <person name="Hoskins R.A."/>
            <person name="Hubisz M.J."/>
            <person name="Hultmark D."/>
            <person name="Huntley M.A."/>
            <person name="Jaffe D.B."/>
            <person name="Jagadeeshan S."/>
            <person name="Jeck W.R."/>
            <person name="Johnson J."/>
            <person name="Jones C.D."/>
            <person name="Jordan W.C."/>
            <person name="Karpen G.H."/>
            <person name="Kataoka E."/>
            <person name="Keightley P.D."/>
            <person name="Kheradpour P."/>
            <person name="Kirkness E.F."/>
            <person name="Koerich L.B."/>
            <person name="Kristiansen K."/>
            <person name="Kudrna D."/>
            <person name="Kulathinal R.J."/>
            <person name="Kumar S."/>
            <person name="Kwok R."/>
            <person name="Lander E."/>
            <person name="Langley C.H."/>
            <person name="Lapoint R."/>
            <person name="Lazzaro B.P."/>
            <person name="Lee S.J."/>
            <person name="Levesque L."/>
            <person name="Li R."/>
            <person name="Lin C.F."/>
            <person name="Lin M.F."/>
            <person name="Lindblad-Toh K."/>
            <person name="Llopart A."/>
            <person name="Long M."/>
            <person name="Low L."/>
            <person name="Lozovsky E."/>
            <person name="Lu J."/>
            <person name="Luo M."/>
            <person name="Machado C.A."/>
            <person name="Makalowski W."/>
            <person name="Marzo M."/>
            <person name="Matsuda M."/>
            <person name="Matzkin L."/>
            <person name="McAllister B."/>
            <person name="McBride C.S."/>
            <person name="McKernan B."/>
            <person name="McKernan K."/>
            <person name="Mendez-Lago M."/>
            <person name="Minx P."/>
            <person name="Mollenhauer M.U."/>
            <person name="Montooth K."/>
            <person name="Mount S.M."/>
            <person name="Mu X."/>
            <person name="Myers E."/>
            <person name="Negre B."/>
            <person name="Newfeld S."/>
            <person name="Nielsen R."/>
            <person name="Noor M.A."/>
            <person name="O'Grady P."/>
            <person name="Pachter L."/>
            <person name="Papaceit M."/>
            <person name="Parisi M.J."/>
            <person name="Parisi M."/>
            <person name="Parts L."/>
            <person name="Pedersen J.S."/>
            <person name="Pesole G."/>
            <person name="Phillippy A.M."/>
            <person name="Ponting C.P."/>
            <person name="Pop M."/>
            <person name="Porcelli D."/>
            <person name="Powell J.R."/>
            <person name="Prohaska S."/>
            <person name="Pruitt K."/>
            <person name="Puig M."/>
            <person name="Quesneville H."/>
            <person name="Ram K.R."/>
            <person name="Rand D."/>
            <person name="Rasmussen M.D."/>
            <person name="Reed L.K."/>
            <person name="Reenan R."/>
            <person name="Reily A."/>
            <person name="Remington K.A."/>
            <person name="Rieger T.T."/>
            <person name="Ritchie M.G."/>
            <person name="Robin C."/>
            <person name="Rogers Y.H."/>
            <person name="Rohde C."/>
            <person name="Rozas J."/>
            <person name="Rubenfield M.J."/>
            <person name="Ruiz A."/>
            <person name="Russo S."/>
            <person name="Salzberg S.L."/>
            <person name="Sanchez-Gracia A."/>
            <person name="Saranga D.J."/>
            <person name="Sato H."/>
            <person name="Schaeffer S.W."/>
            <person name="Schatz M.C."/>
            <person name="Schlenke T."/>
            <person name="Schwartz R."/>
            <person name="Segarra C."/>
            <person name="Singh R.S."/>
            <person name="Sirot L."/>
            <person name="Sirota M."/>
            <person name="Sisneros N.B."/>
            <person name="Smith C.D."/>
            <person name="Smith T.F."/>
            <person name="Spieth J."/>
            <person name="Stage D.E."/>
            <person name="Stark A."/>
            <person name="Stephan W."/>
            <person name="Strausberg R.L."/>
            <person name="Strempel S."/>
            <person name="Sturgill D."/>
            <person name="Sutton G."/>
            <person name="Sutton G.G."/>
            <person name="Tao W."/>
            <person name="Teichmann S."/>
            <person name="Tobari Y.N."/>
            <person name="Tomimura Y."/>
            <person name="Tsolas J.M."/>
            <person name="Valente V.L."/>
            <person name="Venter E."/>
            <person name="Venter J.C."/>
            <person name="Vicario S."/>
            <person name="Vieira F.G."/>
            <person name="Vilella A.J."/>
            <person name="Villasante A."/>
            <person name="Walenz B."/>
            <person name="Wang J."/>
            <person name="Wasserman M."/>
            <person name="Watts T."/>
            <person name="Wilson D."/>
            <person name="Wilson R.K."/>
            <person name="Wing R.A."/>
            <person name="Wolfner M.F."/>
            <person name="Wong A."/>
            <person name="Wong G.K."/>
            <person name="Wu C.I."/>
            <person name="Wu G."/>
            <person name="Yamamoto D."/>
            <person name="Yang H.P."/>
            <person name="Yang S.P."/>
            <person name="Yorke J.A."/>
            <person name="Yoshida K."/>
            <person name="Zdobnov E."/>
            <person name="Zhang P."/>
            <person name="Zhang Y."/>
            <person name="Zimin A.V."/>
            <person name="Baldwin J."/>
            <person name="Abdouelleil A."/>
            <person name="Abdulkadir J."/>
            <person name="Abebe A."/>
            <person name="Abera B."/>
            <person name="Abreu J."/>
            <person name="Acer S.C."/>
            <person name="Aftuck L."/>
            <person name="Alexander A."/>
            <person name="An P."/>
            <person name="Anderson E."/>
            <person name="Anderson S."/>
            <person name="Arachi H."/>
            <person name="Azer M."/>
            <person name="Bachantsang P."/>
            <person name="Barry A."/>
            <person name="Bayul T."/>
            <person name="Berlin A."/>
            <person name="Bessette D."/>
            <person name="Bloom T."/>
            <person name="Blye J."/>
            <person name="Boguslavskiy L."/>
            <person name="Bonnet C."/>
            <person name="Boukhgalter B."/>
            <person name="Bourzgui I."/>
            <person name="Brown A."/>
            <person name="Cahill P."/>
            <person name="Channer S."/>
            <person name="Cheshatsang Y."/>
            <person name="Chuda L."/>
            <person name="Citroen M."/>
            <person name="Collymore A."/>
            <person name="Cooke P."/>
            <person name="Costello M."/>
            <person name="D'Aco K."/>
            <person name="Daza R."/>
            <person name="De Haan G."/>
            <person name="DeGray S."/>
            <person name="DeMaso C."/>
            <person name="Dhargay N."/>
            <person name="Dooley K."/>
            <person name="Dooley E."/>
            <person name="Doricent M."/>
            <person name="Dorje P."/>
            <person name="Dorjee K."/>
            <person name="Dupes A."/>
            <person name="Elong R."/>
            <person name="Falk J."/>
            <person name="Farina A."/>
            <person name="Faro S."/>
            <person name="Ferguson D."/>
            <person name="Fisher S."/>
            <person name="Foley C.D."/>
            <person name="Franke A."/>
            <person name="Friedrich D."/>
            <person name="Gadbois L."/>
            <person name="Gearin G."/>
            <person name="Gearin C.R."/>
            <person name="Giannoukos G."/>
            <person name="Goode T."/>
            <person name="Graham J."/>
            <person name="Grandbois E."/>
            <person name="Grewal S."/>
            <person name="Gyaltsen K."/>
            <person name="Hafez N."/>
            <person name="Hagos B."/>
            <person name="Hall J."/>
            <person name="Henson C."/>
            <person name="Hollinger A."/>
            <person name="Honan T."/>
            <person name="Huard M.D."/>
            <person name="Hughes L."/>
            <person name="Hurhula B."/>
            <person name="Husby M.E."/>
            <person name="Kamat A."/>
            <person name="Kanga B."/>
            <person name="Kashin S."/>
            <person name="Khazanovich D."/>
            <person name="Kisner P."/>
            <person name="Lance K."/>
            <person name="Lara M."/>
            <person name="Lee W."/>
            <person name="Lennon N."/>
            <person name="Letendre F."/>
            <person name="LeVine R."/>
            <person name="Lipovsky A."/>
            <person name="Liu X."/>
            <person name="Liu J."/>
            <person name="Liu S."/>
            <person name="Lokyitsang T."/>
            <person name="Lokyitsang Y."/>
            <person name="Lubonja R."/>
            <person name="Lui A."/>
            <person name="MacDonald P."/>
            <person name="Magnisalis V."/>
            <person name="Maru K."/>
            <person name="Matthews C."/>
            <person name="McCusker W."/>
            <person name="McDonough S."/>
            <person name="Mehta T."/>
            <person name="Meldrim J."/>
            <person name="Meneus L."/>
            <person name="Mihai O."/>
            <person name="Mihalev A."/>
            <person name="Mihova T."/>
            <person name="Mittelman R."/>
            <person name="Mlenga V."/>
            <person name="Montmayeur A."/>
            <person name="Mulrain L."/>
            <person name="Navidi A."/>
            <person name="Naylor J."/>
            <person name="Negash T."/>
            <person name="Nguyen T."/>
            <person name="Nguyen N."/>
            <person name="Nicol R."/>
            <person name="Norbu C."/>
            <person name="Norbu N."/>
            <person name="Novod N."/>
            <person name="O'Neill B."/>
            <person name="Osman S."/>
            <person name="Markiewicz E."/>
            <person name="Oyono O.L."/>
            <person name="Patti C."/>
            <person name="Phunkhang P."/>
            <person name="Pierre F."/>
            <person name="Priest M."/>
            <person name="Raghuraman S."/>
            <person name="Rege F."/>
            <person name="Reyes R."/>
            <person name="Rise C."/>
            <person name="Rogov P."/>
            <person name="Ross K."/>
            <person name="Ryan E."/>
            <person name="Settipalli S."/>
            <person name="Shea T."/>
            <person name="Sherpa N."/>
            <person name="Shi L."/>
            <person name="Shih D."/>
            <person name="Sparrow T."/>
            <person name="Spaulding J."/>
            <person name="Stalker J."/>
            <person name="Stange-Thomann N."/>
            <person name="Stavropoulos S."/>
            <person name="Stone C."/>
            <person name="Strader C."/>
            <person name="Tesfaye S."/>
            <person name="Thomson T."/>
            <person name="Thoulutsang Y."/>
            <person name="Thoulutsang D."/>
            <person name="Topham K."/>
            <person name="Topping I."/>
            <person name="Tsamla T."/>
            <person name="Vassiliev H."/>
            <person name="Vo A."/>
            <person name="Wangchuk T."/>
            <person name="Wangdi T."/>
            <person name="Weiand M."/>
            <person name="Wilkinson J."/>
            <person name="Wilson A."/>
            <person name="Yadav S."/>
            <person name="Young G."/>
            <person name="Yu Q."/>
            <person name="Zembek L."/>
            <person name="Zhong D."/>
            <person name="Zimmer A."/>
            <person name="Zwirko Z."/>
            <person name="Jaffe D.B."/>
            <person name="Alvarez P."/>
            <person name="Brockman W."/>
            <person name="Butler J."/>
            <person name="Chin C."/>
            <person name="Gnerre S."/>
            <person name="Grabherr M."/>
            <person name="Kleber M."/>
            <person name="Mauceli E."/>
            <person name="MacCallum I."/>
        </authorList>
    </citation>
    <scope>NUCLEOTIDE SEQUENCE [LARGE SCALE GENOMIC DNA]</scope>
    <source>
        <strain evidence="2">Rob3c / Tucson 14021-0248.25</strain>
    </source>
</reference>
<dbReference type="AlphaFoldDB" id="B4ILJ3"/>
<name>B4ILJ3_DROSE</name>
<organism evidence="2">
    <name type="scientific">Drosophila sechellia</name>
    <name type="common">Fruit fly</name>
    <dbReference type="NCBI Taxonomy" id="7238"/>
    <lineage>
        <taxon>Eukaryota</taxon>
        <taxon>Metazoa</taxon>
        <taxon>Ecdysozoa</taxon>
        <taxon>Arthropoda</taxon>
        <taxon>Hexapoda</taxon>
        <taxon>Insecta</taxon>
        <taxon>Pterygota</taxon>
        <taxon>Neoptera</taxon>
        <taxon>Endopterygota</taxon>
        <taxon>Diptera</taxon>
        <taxon>Brachycera</taxon>
        <taxon>Muscomorpha</taxon>
        <taxon>Ephydroidea</taxon>
        <taxon>Drosophilidae</taxon>
        <taxon>Drosophila</taxon>
        <taxon>Sophophora</taxon>
    </lineage>
</organism>
<dbReference type="EMBL" id="CH480873">
    <property type="protein sequence ID" value="EDW53880.1"/>
    <property type="molecule type" value="Genomic_DNA"/>
</dbReference>
<dbReference type="Proteomes" id="UP000001292">
    <property type="component" value="Unassembled WGS sequence"/>
</dbReference>
<dbReference type="HOGENOM" id="CLU_1929789_0_0_1"/>
<accession>B4ILJ3</accession>
<protein>
    <submittedName>
        <fullName evidence="1">GM17701</fullName>
    </submittedName>
</protein>
<sequence>MLYRPFLHRSQMPQDNADSMTTRSPTCRCWTHRPNQGVEPKRQRLLHGARRIQFHLCVHTDHGILRSYGVRVLALQSLTQIGHVHFEGQLHWTKRAISWRRLLKSCGHIHTHLLDEVALLVGELLETGCPG</sequence>
<proteinExistence type="predicted"/>
<gene>
    <name evidence="1" type="primary">Dsec\GM17701</name>
    <name evidence="1" type="ORF">Dsec_GM17701</name>
</gene>
<evidence type="ECO:0000313" key="1">
    <source>
        <dbReference type="EMBL" id="EDW53880.1"/>
    </source>
</evidence>
<evidence type="ECO:0000313" key="2">
    <source>
        <dbReference type="Proteomes" id="UP000001292"/>
    </source>
</evidence>
<dbReference type="PhylomeDB" id="B4ILJ3"/>
<keyword evidence="2" id="KW-1185">Reference proteome</keyword>